<sequence>MSSSVTFESELGTSLGITEEISQCTIPELPSELEREIFELAARTHKGTALNLALVSRRTQIWMERLLYQSIVLDSTDQLRHFLRTVAVRPPSFFAEYVKRLYLTTFVDLDTALQLLSVCTGITHLTSWAGPETPTLKEQLPVNCHTPPASLLSALSLRSTNSFSSLQRMSIKLEALVINIIRPAVSHTSPLSSPPAFSNITNTLPSPHGNTSNVNSSNGSGSITSRFPATPPPTIDFSHPVFSQLTHLDVVCPPFCSLTTFRSMFSPNRLPLTQHATPYSFRSPYPITYRVDWNGLFDLPKLKHLSFGELYNPAPAWIDDVTIRRDIEANHTYLTYMLPFFLERCKRLETLVVITNEDEMLEDIDEAFETFEKYSSSRASSTWTSRTALQGGYPFRFAHEAFSSSWREGEERQGTSSKRDPRFLVVPEFHPSRTLPEYWNGVSWGGADFWDLTEELGRVQRH</sequence>
<accession>A0A4S8LP60</accession>
<organism evidence="2 3">
    <name type="scientific">Dendrothele bispora (strain CBS 962.96)</name>
    <dbReference type="NCBI Taxonomy" id="1314807"/>
    <lineage>
        <taxon>Eukaryota</taxon>
        <taxon>Fungi</taxon>
        <taxon>Dikarya</taxon>
        <taxon>Basidiomycota</taxon>
        <taxon>Agaricomycotina</taxon>
        <taxon>Agaricomycetes</taxon>
        <taxon>Agaricomycetidae</taxon>
        <taxon>Agaricales</taxon>
        <taxon>Agaricales incertae sedis</taxon>
        <taxon>Dendrothele</taxon>
    </lineage>
</organism>
<dbReference type="Proteomes" id="UP000297245">
    <property type="component" value="Unassembled WGS sequence"/>
</dbReference>
<evidence type="ECO:0000313" key="2">
    <source>
        <dbReference type="EMBL" id="THU90900.1"/>
    </source>
</evidence>
<feature type="region of interest" description="Disordered" evidence="1">
    <location>
        <begin position="192"/>
        <end position="229"/>
    </location>
</feature>
<proteinExistence type="predicted"/>
<dbReference type="AlphaFoldDB" id="A0A4S8LP60"/>
<feature type="compositionally biased region" description="Low complexity" evidence="1">
    <location>
        <begin position="209"/>
        <end position="225"/>
    </location>
</feature>
<reference evidence="2 3" key="1">
    <citation type="journal article" date="2019" name="Nat. Ecol. Evol.">
        <title>Megaphylogeny resolves global patterns of mushroom evolution.</title>
        <authorList>
            <person name="Varga T."/>
            <person name="Krizsan K."/>
            <person name="Foldi C."/>
            <person name="Dima B."/>
            <person name="Sanchez-Garcia M."/>
            <person name="Sanchez-Ramirez S."/>
            <person name="Szollosi G.J."/>
            <person name="Szarkandi J.G."/>
            <person name="Papp V."/>
            <person name="Albert L."/>
            <person name="Andreopoulos W."/>
            <person name="Angelini C."/>
            <person name="Antonin V."/>
            <person name="Barry K.W."/>
            <person name="Bougher N.L."/>
            <person name="Buchanan P."/>
            <person name="Buyck B."/>
            <person name="Bense V."/>
            <person name="Catcheside P."/>
            <person name="Chovatia M."/>
            <person name="Cooper J."/>
            <person name="Damon W."/>
            <person name="Desjardin D."/>
            <person name="Finy P."/>
            <person name="Geml J."/>
            <person name="Haridas S."/>
            <person name="Hughes K."/>
            <person name="Justo A."/>
            <person name="Karasinski D."/>
            <person name="Kautmanova I."/>
            <person name="Kiss B."/>
            <person name="Kocsube S."/>
            <person name="Kotiranta H."/>
            <person name="LaButti K.M."/>
            <person name="Lechner B.E."/>
            <person name="Liimatainen K."/>
            <person name="Lipzen A."/>
            <person name="Lukacs Z."/>
            <person name="Mihaltcheva S."/>
            <person name="Morgado L.N."/>
            <person name="Niskanen T."/>
            <person name="Noordeloos M.E."/>
            <person name="Ohm R.A."/>
            <person name="Ortiz-Santana B."/>
            <person name="Ovrebo C."/>
            <person name="Racz N."/>
            <person name="Riley R."/>
            <person name="Savchenko A."/>
            <person name="Shiryaev A."/>
            <person name="Soop K."/>
            <person name="Spirin V."/>
            <person name="Szebenyi C."/>
            <person name="Tomsovsky M."/>
            <person name="Tulloss R.E."/>
            <person name="Uehling J."/>
            <person name="Grigoriev I.V."/>
            <person name="Vagvolgyi C."/>
            <person name="Papp T."/>
            <person name="Martin F.M."/>
            <person name="Miettinen O."/>
            <person name="Hibbett D.S."/>
            <person name="Nagy L.G."/>
        </authorList>
    </citation>
    <scope>NUCLEOTIDE SEQUENCE [LARGE SCALE GENOMIC DNA]</scope>
    <source>
        <strain evidence="2 3">CBS 962.96</strain>
    </source>
</reference>
<feature type="compositionally biased region" description="Polar residues" evidence="1">
    <location>
        <begin position="192"/>
        <end position="205"/>
    </location>
</feature>
<gene>
    <name evidence="2" type="ORF">K435DRAFT_863925</name>
</gene>
<dbReference type="OrthoDB" id="2913000at2759"/>
<dbReference type="EMBL" id="ML179322">
    <property type="protein sequence ID" value="THU90900.1"/>
    <property type="molecule type" value="Genomic_DNA"/>
</dbReference>
<name>A0A4S8LP60_DENBC</name>
<evidence type="ECO:0000256" key="1">
    <source>
        <dbReference type="SAM" id="MobiDB-lite"/>
    </source>
</evidence>
<protein>
    <submittedName>
        <fullName evidence="2">Uncharacterized protein</fullName>
    </submittedName>
</protein>
<keyword evidence="3" id="KW-1185">Reference proteome</keyword>
<evidence type="ECO:0000313" key="3">
    <source>
        <dbReference type="Proteomes" id="UP000297245"/>
    </source>
</evidence>